<dbReference type="EMBL" id="JAKIKS010000051">
    <property type="protein sequence ID" value="MCL1125517.1"/>
    <property type="molecule type" value="Genomic_DNA"/>
</dbReference>
<dbReference type="InterPro" id="IPR011856">
    <property type="entry name" value="tRNA_endonuc-like_dom_sf"/>
</dbReference>
<dbReference type="RefSeq" id="WP_248940830.1">
    <property type="nucleotide sequence ID" value="NZ_JAKIKS010000051.1"/>
</dbReference>
<evidence type="ECO:0000313" key="2">
    <source>
        <dbReference type="EMBL" id="MCL1125517.1"/>
    </source>
</evidence>
<name>A0ABT0LDW3_9GAMM</name>
<sequence length="209" mass="24020">MYQRNIKHSRVKNLFKFASLKNRASLTLESSLEFDACFHFEYSKSISAFKAQPVGFRYQYYGKCLPYTPDFWVSTTNGKQTYYEVKCSKEASDPEVNQRLRYKQQSCIELGIELKLITERQLHKGPLLNNLKLLHRYAGESKYHVQFESIILLVSKLGVVTIRELLNKSEFTQGELNKHVLTGASQGLLLFDLGAKPFGLDTELSTAYV</sequence>
<dbReference type="Gene3D" id="3.40.1350.10">
    <property type="match status" value="1"/>
</dbReference>
<proteinExistence type="predicted"/>
<evidence type="ECO:0000313" key="3">
    <source>
        <dbReference type="Proteomes" id="UP001203423"/>
    </source>
</evidence>
<accession>A0ABT0LDW3</accession>
<keyword evidence="3" id="KW-1185">Reference proteome</keyword>
<dbReference type="InterPro" id="IPR014833">
    <property type="entry name" value="TnsA_N"/>
</dbReference>
<protein>
    <submittedName>
        <fullName evidence="2">Tn7 transposase TnsA N-terminal domain-containing protein</fullName>
    </submittedName>
</protein>
<dbReference type="Proteomes" id="UP001203423">
    <property type="component" value="Unassembled WGS sequence"/>
</dbReference>
<reference evidence="2 3" key="1">
    <citation type="submission" date="2022-01" db="EMBL/GenBank/DDBJ databases">
        <title>Whole genome-based taxonomy of the Shewanellaceae.</title>
        <authorList>
            <person name="Martin-Rodriguez A.J."/>
        </authorList>
    </citation>
    <scope>NUCLEOTIDE SEQUENCE [LARGE SCALE GENOMIC DNA]</scope>
    <source>
        <strain evidence="2 3">DSM 17177</strain>
    </source>
</reference>
<dbReference type="Pfam" id="PF08722">
    <property type="entry name" value="Tn7_TnsA-like_N"/>
    <property type="match status" value="1"/>
</dbReference>
<organism evidence="2 3">
    <name type="scientific">Shewanella surugensis</name>
    <dbReference type="NCBI Taxonomy" id="212020"/>
    <lineage>
        <taxon>Bacteria</taxon>
        <taxon>Pseudomonadati</taxon>
        <taxon>Pseudomonadota</taxon>
        <taxon>Gammaproteobacteria</taxon>
        <taxon>Alteromonadales</taxon>
        <taxon>Shewanellaceae</taxon>
        <taxon>Shewanella</taxon>
    </lineage>
</organism>
<feature type="domain" description="TnsA endonuclease N-terminal" evidence="1">
    <location>
        <begin position="44"/>
        <end position="119"/>
    </location>
</feature>
<gene>
    <name evidence="2" type="ORF">L2764_13770</name>
</gene>
<evidence type="ECO:0000259" key="1">
    <source>
        <dbReference type="Pfam" id="PF08722"/>
    </source>
</evidence>
<comment type="caution">
    <text evidence="2">The sequence shown here is derived from an EMBL/GenBank/DDBJ whole genome shotgun (WGS) entry which is preliminary data.</text>
</comment>